<feature type="compositionally biased region" description="Low complexity" evidence="2">
    <location>
        <begin position="910"/>
        <end position="932"/>
    </location>
</feature>
<accession>A0ABP0IY55</accession>
<sequence>MGIPGCVAWRRLSSDGWMMDDPMVQGLARRVDGNRAHAPLSSSSDSNEAAHCELQEAFIDYIEHKDDQVVTPMPRSVKEFFIRACLERCSLEEPNSHGSTIRELMQEVEENYILSMKLFNVKVELIPLFGTKDAYLPDESNEFSMQFASVMGSFLPLPCPESGLVEHAKAEMGVRELLKEMLQMPLLGSSIFAITSQVWRRYINEVAKMELVDTSRVGGVDVTRQRKLIKNGDSVIFEPQDMFEHQKNHIERITTHLKRGWRDYIIAEVLDKLSDDYNFFSDDFEKHMQSPLHALLRKLDLIINSQLRWFVEDSMESWSNFLKSFLPDPKKKRPHPLIYLDLEADNDEIYLEPEPTDFLNEFDSMLKEAVRSTSIVKTMEAELMPFTNVEEKVLFTPELSPDGEDVDYDPSALRALFQQKLAAAQQRLSKAEPKSVSKEDGADGIPPEDAAGSGAPEEPEGETLKLPDVLQLREQLTARAVQQGHLPSKMATSGDLAKLAPSSLPKEGTKGAERRPAGEEPEEVGAAKLAQMAAQRAQQREEHRARLADLSKQAEQMKAVLHGQAPGAEGGEAASELVDPGLAKQVSRLRQLKDQQSQVAADLQQMRPGSKGEHVKGDKGDLKGHGKGGFKGDPGTAQRRSMMGKGPPDFKGKGYGGGKGKAFGKWPGKGDFFGGQIPEMLPEEAQAQAATAAEAFQQQQQWYPDWYASPPPMQAYRSPPMNRRSMQRPMQPPGMPRGDYRRSRGHALYGTSNPTLELARGGAPQSTQHEGPSSEQPYTSRAAAWGAAAGEEAPAEAPPGAGGEGPEDGPMPADSTELPEDGTDPTTTMADKGTEESWRTGTAPVRGAGTGTTAAHPDEPPTDTVADRTSGASAAPALAEGGVAPEDVRSDGDSLHTAGDKEKKVEFAEEPAGAGETSGAAAEEPAASPDAGGTKDEKEEEKAAAPAPAAAPAGPKTKSCVCQ</sequence>
<keyword evidence="4" id="KW-1185">Reference proteome</keyword>
<comment type="caution">
    <text evidence="3">The sequence shown here is derived from an EMBL/GenBank/DDBJ whole genome shotgun (WGS) entry which is preliminary data.</text>
</comment>
<protein>
    <submittedName>
        <fullName evidence="3">Uncharacterized protein</fullName>
    </submittedName>
</protein>
<name>A0ABP0IY55_9DINO</name>
<proteinExistence type="predicted"/>
<evidence type="ECO:0000313" key="4">
    <source>
        <dbReference type="Proteomes" id="UP001642484"/>
    </source>
</evidence>
<feature type="compositionally biased region" description="Basic and acidic residues" evidence="2">
    <location>
        <begin position="886"/>
        <end position="907"/>
    </location>
</feature>
<feature type="region of interest" description="Disordered" evidence="2">
    <location>
        <begin position="426"/>
        <end position="462"/>
    </location>
</feature>
<feature type="region of interest" description="Disordered" evidence="2">
    <location>
        <begin position="483"/>
        <end position="526"/>
    </location>
</feature>
<feature type="compositionally biased region" description="Basic and acidic residues" evidence="2">
    <location>
        <begin position="507"/>
        <end position="518"/>
    </location>
</feature>
<feature type="compositionally biased region" description="Low complexity" evidence="2">
    <location>
        <begin position="782"/>
        <end position="792"/>
    </location>
</feature>
<feature type="compositionally biased region" description="Basic and acidic residues" evidence="2">
    <location>
        <begin position="933"/>
        <end position="943"/>
    </location>
</feature>
<feature type="compositionally biased region" description="Low complexity" evidence="2">
    <location>
        <begin position="717"/>
        <end position="729"/>
    </location>
</feature>
<feature type="compositionally biased region" description="Low complexity" evidence="2">
    <location>
        <begin position="944"/>
        <end position="963"/>
    </location>
</feature>
<reference evidence="3 4" key="1">
    <citation type="submission" date="2024-02" db="EMBL/GenBank/DDBJ databases">
        <authorList>
            <person name="Chen Y."/>
            <person name="Shah S."/>
            <person name="Dougan E. K."/>
            <person name="Thang M."/>
            <person name="Chan C."/>
        </authorList>
    </citation>
    <scope>NUCLEOTIDE SEQUENCE [LARGE SCALE GENOMIC DNA]</scope>
</reference>
<feature type="compositionally biased region" description="Low complexity" evidence="2">
    <location>
        <begin position="683"/>
        <end position="701"/>
    </location>
</feature>
<evidence type="ECO:0000256" key="2">
    <source>
        <dbReference type="SAM" id="MobiDB-lite"/>
    </source>
</evidence>
<keyword evidence="1" id="KW-0175">Coiled coil</keyword>
<feature type="compositionally biased region" description="Basic and acidic residues" evidence="2">
    <location>
        <begin position="429"/>
        <end position="441"/>
    </location>
</feature>
<evidence type="ECO:0000256" key="1">
    <source>
        <dbReference type="SAM" id="Coils"/>
    </source>
</evidence>
<dbReference type="Proteomes" id="UP001642484">
    <property type="component" value="Unassembled WGS sequence"/>
</dbReference>
<feature type="compositionally biased region" description="Polar residues" evidence="2">
    <location>
        <begin position="764"/>
        <end position="779"/>
    </location>
</feature>
<gene>
    <name evidence="3" type="ORF">CCMP2556_LOCUS8642</name>
</gene>
<organism evidence="3 4">
    <name type="scientific">Durusdinium trenchii</name>
    <dbReference type="NCBI Taxonomy" id="1381693"/>
    <lineage>
        <taxon>Eukaryota</taxon>
        <taxon>Sar</taxon>
        <taxon>Alveolata</taxon>
        <taxon>Dinophyceae</taxon>
        <taxon>Suessiales</taxon>
        <taxon>Symbiodiniaceae</taxon>
        <taxon>Durusdinium</taxon>
    </lineage>
</organism>
<evidence type="ECO:0000313" key="3">
    <source>
        <dbReference type="EMBL" id="CAK9006969.1"/>
    </source>
</evidence>
<feature type="region of interest" description="Disordered" evidence="2">
    <location>
        <begin position="590"/>
        <end position="963"/>
    </location>
</feature>
<feature type="compositionally biased region" description="Low complexity" evidence="2">
    <location>
        <begin position="447"/>
        <end position="456"/>
    </location>
</feature>
<dbReference type="EMBL" id="CAXAMN010003936">
    <property type="protein sequence ID" value="CAK9006969.1"/>
    <property type="molecule type" value="Genomic_DNA"/>
</dbReference>
<feature type="compositionally biased region" description="Basic and acidic residues" evidence="2">
    <location>
        <begin position="610"/>
        <end position="624"/>
    </location>
</feature>
<feature type="coiled-coil region" evidence="1">
    <location>
        <begin position="533"/>
        <end position="560"/>
    </location>
</feature>